<protein>
    <submittedName>
        <fullName evidence="7">Alpha-mannosidase</fullName>
    </submittedName>
</protein>
<dbReference type="InterPro" id="IPR011682">
    <property type="entry name" value="Glyco_hydro_38_C"/>
</dbReference>
<dbReference type="Pfam" id="PF17677">
    <property type="entry name" value="Glyco_hydro38C2"/>
    <property type="match status" value="1"/>
</dbReference>
<feature type="domain" description="F5/8 type C" evidence="6">
    <location>
        <begin position="1051"/>
        <end position="1190"/>
    </location>
</feature>
<dbReference type="InterPro" id="IPR028995">
    <property type="entry name" value="Glyco_hydro_57/38_cen_sf"/>
</dbReference>
<feature type="signal peptide" evidence="5">
    <location>
        <begin position="1"/>
        <end position="20"/>
    </location>
</feature>
<keyword evidence="2" id="KW-0479">Metal-binding</keyword>
<dbReference type="GO" id="GO:0006013">
    <property type="term" value="P:mannose metabolic process"/>
    <property type="evidence" value="ECO:0007669"/>
    <property type="project" value="InterPro"/>
</dbReference>
<dbReference type="SUPFAM" id="SSF88688">
    <property type="entry name" value="Families 57/38 glycoside transferase middle domain"/>
    <property type="match status" value="1"/>
</dbReference>
<organism evidence="7 8">
    <name type="scientific">Xylanibacter ruminicola</name>
    <name type="common">Prevotella ruminicola</name>
    <dbReference type="NCBI Taxonomy" id="839"/>
    <lineage>
        <taxon>Bacteria</taxon>
        <taxon>Pseudomonadati</taxon>
        <taxon>Bacteroidota</taxon>
        <taxon>Bacteroidia</taxon>
        <taxon>Bacteroidales</taxon>
        <taxon>Prevotellaceae</taxon>
        <taxon>Xylanibacter</taxon>
    </lineage>
</organism>
<sequence length="1190" mass="133902">MNKKTLILAMATMLSSWAMAQSEKKAYMVADAHLDTQWNWDVQTTIREYVKNTLDQNLLLLKKYPSYIFNFEGAVKYSWMKEYYPLQYAELKHYVANGRWHLTGSSWDANETIICSPESWLRNILLGQTFYRKEFNTESTDVFLPDCFGFGYTLPTLAAHCGLIGFSSQKLVWRTNPFYEGGKRYPYTIGLWQGIDGSRIMMAHGFGYSERWRDEDLSNNQQLLREVGESPLNQAYRYYGTGDIGGSPTIASVRAVEKGVAGNGPVKIVSATSDQLYKDYLPFDKHPELPVFDGELPMDVHGNGCYTSQAAMKLYNRQNEHLGDAAERSAVMADWLGVANYPAATMTETWQRFIWHQFHDDVTGTSIPRAYEFSWNDELLSLKKFSDVLTHSVSGVANQMDTRVAGQPVVVYNNETSPVHAVAEVALKDNCDYRVTDAEGKRVPSQVIERNGQRVLLFDANVPSTGMAVYGIKAAGQKKMMAATTGRTIESSRYKLTVDEYGDVVSLIDKQNNRQMVADGKSIRLVVFDDCRSEQWPAWEILKKTLDKAPLPVHDGVEISIESGNLRQTMVIKKRYGDSDIIQRIHLYEGAQADRIDFENEVDWRSLNALLKAEFALGVANDEATYDIGLGSVRRGNNRDNSFEVYAHEWTDLTDRKGDYGVTLLNDSRYGWDKPNDHTLRLSLLYSPKTGRNFSYQSRQDFGHHVFTYSIVGHDGALNAVNAVHQADRLNSPLRTFYAQRHAGKLGKKFSFVTSDNDCVVVRALKRAEVSDEYVVRVYEMSGKGAQKAHLTFPSEIVSAVEADGTERNLKQADAEGNSLLVDIKPYSVKTYKVVLAQQKDKVQPDVRPLMLDYDRHCFSYNEFRSSGNFEGGYSYAAELLPDEGITVGDIPFRFGEKDAANGLTCKGNTIKLPADKDYRHLYLLVASDREDRQATFTIAGKQQKVNVPYYTGFIGQWGHDGQTEGYLKDAEVAWVGSHRHSGEGDEPYEFTYMFRVRLDIPKGVREITLPADEHVVVFAATLANDTPDVKAASPLFKTSILPIAQNMATASQPQVNLLADAKIIAVSGEVGHSERAALLVDGDVNTKWCDAQAAPNYVAFDFGQSKTITRWRLLSAACEQSAYITRTCLLQGRNSETEEWQTIDMIDGNRSNLVDRNFPPTSVRYLRIYVVSPTQGHDPAARIYELEVF</sequence>
<evidence type="ECO:0000313" key="8">
    <source>
        <dbReference type="Proteomes" id="UP000184130"/>
    </source>
</evidence>
<dbReference type="PROSITE" id="PS50022">
    <property type="entry name" value="FA58C_3"/>
    <property type="match status" value="1"/>
</dbReference>
<dbReference type="InterPro" id="IPR011330">
    <property type="entry name" value="Glyco_hydro/deAcase_b/a-brl"/>
</dbReference>
<dbReference type="InterPro" id="IPR011013">
    <property type="entry name" value="Gal_mutarotase_sf_dom"/>
</dbReference>
<evidence type="ECO:0000256" key="3">
    <source>
        <dbReference type="ARBA" id="ARBA00022801"/>
    </source>
</evidence>
<dbReference type="PANTHER" id="PTHR46017:SF1">
    <property type="entry name" value="ALPHA-MANNOSIDASE 2C1"/>
    <property type="match status" value="1"/>
</dbReference>
<proteinExistence type="inferred from homology"/>
<dbReference type="AlphaFoldDB" id="A0A1M6U5H9"/>
<dbReference type="SMART" id="SM00872">
    <property type="entry name" value="Alpha-mann_mid"/>
    <property type="match status" value="1"/>
</dbReference>
<dbReference type="InterPro" id="IPR037094">
    <property type="entry name" value="Glyco_hydro_38_cen_sf"/>
</dbReference>
<keyword evidence="5" id="KW-0732">Signal</keyword>
<dbReference type="Gene3D" id="3.20.110.10">
    <property type="entry name" value="Glycoside hydrolase 38, N terminal domain"/>
    <property type="match status" value="1"/>
</dbReference>
<accession>A0A1M6U5H9</accession>
<evidence type="ECO:0000256" key="1">
    <source>
        <dbReference type="ARBA" id="ARBA00009792"/>
    </source>
</evidence>
<dbReference type="Pfam" id="PF07748">
    <property type="entry name" value="Glyco_hydro_38C"/>
    <property type="match status" value="1"/>
</dbReference>
<comment type="similarity">
    <text evidence="1">Belongs to the glycosyl hydrolase 38 family.</text>
</comment>
<dbReference type="GO" id="GO:0009313">
    <property type="term" value="P:oligosaccharide catabolic process"/>
    <property type="evidence" value="ECO:0007669"/>
    <property type="project" value="TreeGrafter"/>
</dbReference>
<feature type="chain" id="PRO_5013314299" evidence="5">
    <location>
        <begin position="21"/>
        <end position="1190"/>
    </location>
</feature>
<dbReference type="EMBL" id="FRBD01000008">
    <property type="protein sequence ID" value="SHK64426.1"/>
    <property type="molecule type" value="Genomic_DNA"/>
</dbReference>
<dbReference type="Pfam" id="PF09261">
    <property type="entry name" value="Alpha-mann_mid"/>
    <property type="match status" value="1"/>
</dbReference>
<reference evidence="7 8" key="1">
    <citation type="submission" date="2016-11" db="EMBL/GenBank/DDBJ databases">
        <authorList>
            <person name="Jaros S."/>
            <person name="Januszkiewicz K."/>
            <person name="Wedrychowicz H."/>
        </authorList>
    </citation>
    <scope>NUCLEOTIDE SEQUENCE [LARGE SCALE GENOMIC DNA]</scope>
    <source>
        <strain evidence="7 8">KHT3</strain>
    </source>
</reference>
<dbReference type="InterPro" id="IPR000421">
    <property type="entry name" value="FA58C"/>
</dbReference>
<dbReference type="CDD" id="cd10789">
    <property type="entry name" value="GH38N_AMII_ER_cytosolic"/>
    <property type="match status" value="1"/>
</dbReference>
<dbReference type="InterPro" id="IPR041147">
    <property type="entry name" value="GH38_C"/>
</dbReference>
<dbReference type="GO" id="GO:0046872">
    <property type="term" value="F:metal ion binding"/>
    <property type="evidence" value="ECO:0007669"/>
    <property type="project" value="UniProtKB-KW"/>
</dbReference>
<dbReference type="SUPFAM" id="SSF74650">
    <property type="entry name" value="Galactose mutarotase-like"/>
    <property type="match status" value="1"/>
</dbReference>
<dbReference type="Pfam" id="PF00754">
    <property type="entry name" value="F5_F8_type_C"/>
    <property type="match status" value="1"/>
</dbReference>
<name>A0A1M6U5H9_XYLRU</name>
<dbReference type="RefSeq" id="WP_073207120.1">
    <property type="nucleotide sequence ID" value="NZ_FRBD01000008.1"/>
</dbReference>
<dbReference type="InterPro" id="IPR015341">
    <property type="entry name" value="Glyco_hydro_38_cen"/>
</dbReference>
<dbReference type="InterPro" id="IPR000602">
    <property type="entry name" value="Glyco_hydro_38_N"/>
</dbReference>
<dbReference type="SUPFAM" id="SSF49785">
    <property type="entry name" value="Galactose-binding domain-like"/>
    <property type="match status" value="1"/>
</dbReference>
<dbReference type="Gene3D" id="2.60.120.260">
    <property type="entry name" value="Galactose-binding domain-like"/>
    <property type="match status" value="1"/>
</dbReference>
<keyword evidence="4" id="KW-0326">Glycosidase</keyword>
<evidence type="ECO:0000259" key="6">
    <source>
        <dbReference type="PROSITE" id="PS50022"/>
    </source>
</evidence>
<evidence type="ECO:0000256" key="4">
    <source>
        <dbReference type="ARBA" id="ARBA00023295"/>
    </source>
</evidence>
<evidence type="ECO:0000313" key="7">
    <source>
        <dbReference type="EMBL" id="SHK64426.1"/>
    </source>
</evidence>
<dbReference type="Pfam" id="PF01074">
    <property type="entry name" value="Glyco_hydro_38N"/>
    <property type="match status" value="1"/>
</dbReference>
<dbReference type="Gene3D" id="2.60.40.2220">
    <property type="match status" value="1"/>
</dbReference>
<dbReference type="Gene3D" id="1.20.1270.50">
    <property type="entry name" value="Glycoside hydrolase family 38, central domain"/>
    <property type="match status" value="1"/>
</dbReference>
<dbReference type="InterPro" id="IPR008979">
    <property type="entry name" value="Galactose-bd-like_sf"/>
</dbReference>
<dbReference type="InterPro" id="IPR027291">
    <property type="entry name" value="Glyco_hydro_38_N_sf"/>
</dbReference>
<dbReference type="OrthoDB" id="9772207at2"/>
<gene>
    <name evidence="7" type="ORF">SAMN05216463_10829</name>
</gene>
<dbReference type="PANTHER" id="PTHR46017">
    <property type="entry name" value="ALPHA-MANNOSIDASE 2C1"/>
    <property type="match status" value="1"/>
</dbReference>
<evidence type="ECO:0000256" key="5">
    <source>
        <dbReference type="SAM" id="SignalP"/>
    </source>
</evidence>
<dbReference type="Proteomes" id="UP000184130">
    <property type="component" value="Unassembled WGS sequence"/>
</dbReference>
<keyword evidence="3" id="KW-0378">Hydrolase</keyword>
<dbReference type="GO" id="GO:0004559">
    <property type="term" value="F:alpha-mannosidase activity"/>
    <property type="evidence" value="ECO:0007669"/>
    <property type="project" value="InterPro"/>
</dbReference>
<dbReference type="SUPFAM" id="SSF88713">
    <property type="entry name" value="Glycoside hydrolase/deacetylase"/>
    <property type="match status" value="1"/>
</dbReference>
<dbReference type="Gene3D" id="2.70.98.30">
    <property type="entry name" value="Golgi alpha-mannosidase II, domain 4"/>
    <property type="match status" value="1"/>
</dbReference>
<dbReference type="GO" id="GO:0030246">
    <property type="term" value="F:carbohydrate binding"/>
    <property type="evidence" value="ECO:0007669"/>
    <property type="project" value="InterPro"/>
</dbReference>
<evidence type="ECO:0000256" key="2">
    <source>
        <dbReference type="ARBA" id="ARBA00022723"/>
    </source>
</evidence>